<dbReference type="PROSITE" id="PS00125">
    <property type="entry name" value="SER_THR_PHOSPHATASE"/>
    <property type="match status" value="1"/>
</dbReference>
<feature type="non-terminal residue" evidence="14">
    <location>
        <position position="1082"/>
    </location>
</feature>
<evidence type="ECO:0000256" key="5">
    <source>
        <dbReference type="ARBA" id="ARBA00022801"/>
    </source>
</evidence>
<dbReference type="Proteomes" id="UP000836841">
    <property type="component" value="Chromosome 1"/>
</dbReference>
<dbReference type="PANTHER" id="PTHR11757:SF19">
    <property type="entry name" value="PROLYL ENDOPEPTIDASE-LIKE"/>
    <property type="match status" value="1"/>
</dbReference>
<proteinExistence type="inferred from homology"/>
<dbReference type="SUPFAM" id="SSF56300">
    <property type="entry name" value="Metallo-dependent phosphatases"/>
    <property type="match status" value="1"/>
</dbReference>
<dbReference type="Gene3D" id="2.130.10.120">
    <property type="entry name" value="Prolyl oligopeptidase, N-terminal domain"/>
    <property type="match status" value="1"/>
</dbReference>
<dbReference type="PRINTS" id="PR00114">
    <property type="entry name" value="STPHPHTASE"/>
</dbReference>
<evidence type="ECO:0000259" key="13">
    <source>
        <dbReference type="PROSITE" id="PS00125"/>
    </source>
</evidence>
<evidence type="ECO:0000256" key="10">
    <source>
        <dbReference type="ARBA" id="ARBA00047986"/>
    </source>
</evidence>
<dbReference type="GO" id="GO:0006508">
    <property type="term" value="P:proteolysis"/>
    <property type="evidence" value="ECO:0007669"/>
    <property type="project" value="UniProtKB-KW"/>
</dbReference>
<evidence type="ECO:0000256" key="3">
    <source>
        <dbReference type="ARBA" id="ARBA00022670"/>
    </source>
</evidence>
<dbReference type="Pfam" id="PF00326">
    <property type="entry name" value="Peptidase_S9"/>
    <property type="match status" value="1"/>
</dbReference>
<protein>
    <recommendedName>
        <fullName evidence="12">Serine/threonine-protein phosphatase</fullName>
        <ecNumber evidence="12">3.1.3.16</ecNumber>
    </recommendedName>
</protein>
<dbReference type="Pfam" id="PF02897">
    <property type="entry name" value="Peptidase_S9_N"/>
    <property type="match status" value="1"/>
</dbReference>
<organism evidence="14 15">
    <name type="scientific">Thlaspi arvense</name>
    <name type="common">Field penny-cress</name>
    <dbReference type="NCBI Taxonomy" id="13288"/>
    <lineage>
        <taxon>Eukaryota</taxon>
        <taxon>Viridiplantae</taxon>
        <taxon>Streptophyta</taxon>
        <taxon>Embryophyta</taxon>
        <taxon>Tracheophyta</taxon>
        <taxon>Spermatophyta</taxon>
        <taxon>Magnoliopsida</taxon>
        <taxon>eudicotyledons</taxon>
        <taxon>Gunneridae</taxon>
        <taxon>Pentapetalae</taxon>
        <taxon>rosids</taxon>
        <taxon>malvids</taxon>
        <taxon>Brassicales</taxon>
        <taxon>Brassicaceae</taxon>
        <taxon>Thlaspideae</taxon>
        <taxon>Thlaspi</taxon>
    </lineage>
</organism>
<comment type="function">
    <text evidence="9">Serine peptidase whose precise substrate specificity remains unclear. Does not cleave peptides after a arginine or lysine residue. Regulates trans-Golgi network morphology and sorting by regulating the membrane binding of the AP-1 complex. May play a role in the regulation of synaptic vesicle exocytosis.</text>
</comment>
<dbReference type="SUPFAM" id="SSF50993">
    <property type="entry name" value="Peptidase/esterase 'gauge' domain"/>
    <property type="match status" value="1"/>
</dbReference>
<dbReference type="InterPro" id="IPR029052">
    <property type="entry name" value="Metallo-depent_PP-like"/>
</dbReference>
<keyword evidence="3" id="KW-0645">Protease</keyword>
<gene>
    <name evidence="14" type="ORF">TAV2_LOCUS3740</name>
</gene>
<keyword evidence="5 12" id="KW-0378">Hydrolase</keyword>
<evidence type="ECO:0000256" key="12">
    <source>
        <dbReference type="RuleBase" id="RU004273"/>
    </source>
</evidence>
<evidence type="ECO:0000256" key="7">
    <source>
        <dbReference type="ARBA" id="ARBA00022912"/>
    </source>
</evidence>
<dbReference type="SMART" id="SM00156">
    <property type="entry name" value="PP2Ac"/>
    <property type="match status" value="1"/>
</dbReference>
<dbReference type="GO" id="GO:0004722">
    <property type="term" value="F:protein serine/threonine phosphatase activity"/>
    <property type="evidence" value="ECO:0007669"/>
    <property type="project" value="UniProtKB-EC"/>
</dbReference>
<dbReference type="Gene3D" id="3.40.50.1820">
    <property type="entry name" value="alpha/beta hydrolase"/>
    <property type="match status" value="1"/>
</dbReference>
<evidence type="ECO:0000256" key="9">
    <source>
        <dbReference type="ARBA" id="ARBA00045448"/>
    </source>
</evidence>
<dbReference type="SUPFAM" id="SSF53474">
    <property type="entry name" value="alpha/beta-Hydrolases"/>
    <property type="match status" value="1"/>
</dbReference>
<dbReference type="InterPro" id="IPR051543">
    <property type="entry name" value="Serine_Peptidase_S9A"/>
</dbReference>
<dbReference type="GO" id="GO:0008270">
    <property type="term" value="F:zinc ion binding"/>
    <property type="evidence" value="ECO:0007669"/>
    <property type="project" value="UniProtKB-ARBA"/>
</dbReference>
<evidence type="ECO:0000256" key="1">
    <source>
        <dbReference type="ARBA" id="ARBA00001070"/>
    </source>
</evidence>
<evidence type="ECO:0000256" key="11">
    <source>
        <dbReference type="ARBA" id="ARBA00048832"/>
    </source>
</evidence>
<dbReference type="InterPro" id="IPR006186">
    <property type="entry name" value="Ser/Thr-sp_prot-phosphatase"/>
</dbReference>
<comment type="catalytic activity">
    <reaction evidence="11">
        <text>O-phospho-L-threonyl-[protein] + H2O = L-threonyl-[protein] + phosphate</text>
        <dbReference type="Rhea" id="RHEA:47004"/>
        <dbReference type="Rhea" id="RHEA-COMP:11060"/>
        <dbReference type="Rhea" id="RHEA-COMP:11605"/>
        <dbReference type="ChEBI" id="CHEBI:15377"/>
        <dbReference type="ChEBI" id="CHEBI:30013"/>
        <dbReference type="ChEBI" id="CHEBI:43474"/>
        <dbReference type="ChEBI" id="CHEBI:61977"/>
        <dbReference type="EC" id="3.1.3.16"/>
    </reaction>
    <physiologicalReaction direction="left-to-right" evidence="11">
        <dbReference type="Rhea" id="RHEA:47005"/>
    </physiologicalReaction>
</comment>
<keyword evidence="15" id="KW-1185">Reference proteome</keyword>
<dbReference type="FunFam" id="3.60.21.10:FF:000005">
    <property type="entry name" value="Serine/threonine-protein phosphatase"/>
    <property type="match status" value="1"/>
</dbReference>
<dbReference type="GO" id="GO:0005829">
    <property type="term" value="C:cytosol"/>
    <property type="evidence" value="ECO:0007669"/>
    <property type="project" value="TreeGrafter"/>
</dbReference>
<keyword evidence="8" id="KW-0464">Manganese</keyword>
<accession>A0AAU9RDL2</accession>
<keyword evidence="6" id="KW-0720">Serine protease</keyword>
<dbReference type="GO" id="GO:0004252">
    <property type="term" value="F:serine-type endopeptidase activity"/>
    <property type="evidence" value="ECO:0007669"/>
    <property type="project" value="UniProtKB-EC"/>
</dbReference>
<keyword evidence="4" id="KW-0479">Metal-binding</keyword>
<dbReference type="InterPro" id="IPR004843">
    <property type="entry name" value="Calcineurin-like_PHP"/>
</dbReference>
<evidence type="ECO:0000313" key="14">
    <source>
        <dbReference type="EMBL" id="CAH2036322.1"/>
    </source>
</evidence>
<dbReference type="InterPro" id="IPR001375">
    <property type="entry name" value="Peptidase_S9_cat"/>
</dbReference>
<comment type="similarity">
    <text evidence="2">Belongs to the peptidase S9A family.</text>
</comment>
<dbReference type="EC" id="3.1.3.16" evidence="12"/>
<comment type="similarity">
    <text evidence="12">Belongs to the PPP phosphatase family.</text>
</comment>
<evidence type="ECO:0000256" key="4">
    <source>
        <dbReference type="ARBA" id="ARBA00022723"/>
    </source>
</evidence>
<comment type="catalytic activity">
    <reaction evidence="10">
        <text>O-phospho-L-seryl-[protein] + H2O = L-seryl-[protein] + phosphate</text>
        <dbReference type="Rhea" id="RHEA:20629"/>
        <dbReference type="Rhea" id="RHEA-COMP:9863"/>
        <dbReference type="Rhea" id="RHEA-COMP:11604"/>
        <dbReference type="ChEBI" id="CHEBI:15377"/>
        <dbReference type="ChEBI" id="CHEBI:29999"/>
        <dbReference type="ChEBI" id="CHEBI:43474"/>
        <dbReference type="ChEBI" id="CHEBI:83421"/>
        <dbReference type="EC" id="3.1.3.16"/>
    </reaction>
    <physiologicalReaction direction="left-to-right" evidence="10">
        <dbReference type="Rhea" id="RHEA:20630"/>
    </physiologicalReaction>
</comment>
<name>A0AAU9RDL2_THLAR</name>
<dbReference type="CDD" id="cd07415">
    <property type="entry name" value="MPP_PP2A_PP4_PP6"/>
    <property type="match status" value="1"/>
</dbReference>
<dbReference type="InterPro" id="IPR029058">
    <property type="entry name" value="AB_hydrolase_fold"/>
</dbReference>
<dbReference type="AlphaFoldDB" id="A0AAU9RDL2"/>
<dbReference type="PANTHER" id="PTHR11757">
    <property type="entry name" value="PROTEASE FAMILY S9A OLIGOPEPTIDASE"/>
    <property type="match status" value="1"/>
</dbReference>
<evidence type="ECO:0000256" key="8">
    <source>
        <dbReference type="ARBA" id="ARBA00023211"/>
    </source>
</evidence>
<dbReference type="FunFam" id="3.40.50.1820:FF:000005">
    <property type="entry name" value="Prolyl endopeptidase"/>
    <property type="match status" value="1"/>
</dbReference>
<dbReference type="InterPro" id="IPR023302">
    <property type="entry name" value="Pept_S9A_N"/>
</dbReference>
<keyword evidence="7" id="KW-0904">Protein phosphatase</keyword>
<dbReference type="EMBL" id="OU466857">
    <property type="protein sequence ID" value="CAH2036322.1"/>
    <property type="molecule type" value="Genomic_DNA"/>
</dbReference>
<dbReference type="Gene3D" id="3.60.21.10">
    <property type="match status" value="1"/>
</dbReference>
<comment type="catalytic activity">
    <reaction evidence="1">
        <text>Hydrolysis of Pro-|-Xaa &gt;&gt; Ala-|-Xaa in oligopeptides.</text>
        <dbReference type="EC" id="3.4.21.26"/>
    </reaction>
</comment>
<reference evidence="14 15" key="1">
    <citation type="submission" date="2022-03" db="EMBL/GenBank/DDBJ databases">
        <authorList>
            <person name="Nunn A."/>
            <person name="Chopra R."/>
            <person name="Nunn A."/>
            <person name="Contreras Garrido A."/>
        </authorList>
    </citation>
    <scope>NUCLEOTIDE SEQUENCE [LARGE SCALE GENOMIC DNA]</scope>
</reference>
<evidence type="ECO:0000256" key="6">
    <source>
        <dbReference type="ARBA" id="ARBA00022825"/>
    </source>
</evidence>
<evidence type="ECO:0000313" key="15">
    <source>
        <dbReference type="Proteomes" id="UP000836841"/>
    </source>
</evidence>
<sequence>MMRNFYFHRERERVKGAMDLDQWISKVKEGQHLSEDELQLLCEYVKEILIEESNVQPVNSPVTVCGDIHGQFHDLMKLFQTGGHVPETNYIFMGDFVDRGYNSLEVFTILLLLKARYPAHITLLRGNHESRQLTQVYGFYDECQRKYGNANAWRYCTDVFDYLTLSAIIDGTVLCVHGGLSPDVRTIDQIRLIERNCEIPHEGPFCDLMWSDPEEIETWAVSPRGAGWLFGSRVTTEFNHINNLDLVCRAHQLVQEGLKYMFQDKGLVTVWSAPNYCYRCGNVASILSFNDNMEREVKFFTETEENNQMRGPRTARRGLVSLSSDFLAPHRHLLHFGAPLVPRRRCSLRLCCSSSSSFSETGAASLRLTSTGDMAESRSPPVAKKVEHVMEMFGDVRVDNYYWLRDDSRCNPDMLSYLREENDYTAAVMSGTKKFENQLFAEIRGRIKEDDISAPLRKGPYYYYKKSLHGKEYVQHCRRLITDNKAEPSVHDTMPTGPDAPPEHIILDENVKAHEHDYYRIDAFKNSPDHKLVAYAEDTKGDEIYAVNVIDSETLKPVGQPLKGVTCDLEWAGNDALVYITMDEILRPDKVWLHKLGTEQCSDVCLYHEKDDMFSLDLHASESHKYIFVASESKTTRFVFSLDVSKPQDGLKVLTPRVDGIDSSVSHRGNHFFIQRRSTEFYNSEVVACSVDDTSKTTVLIPHRESVKIQEIQLFRDHLVLFEREQGLQKITVHRLPAEGQPLKGLPGGRSVSFVDPVYSVDSTDSEFSSGVLRFCYSSMKTPPSVYDYDMDSGTSVVKKIDTVLGGFDASNYVTERKWVTASDGTEIPMSIVYNKKLAKLDGSDPCLLYGYGSYEISVDPYFKASRLSLLDRGFIYVIAHVRGGGEMGRQWYENGKLLKKKNTFTDFIACAERLIELKYCSKEKLCVEGRSAGGLLAGAVLNMRPDLFKLVIAGVPFVDVLTTMLDPTIPLTTSEWEEWGDPRKEEFYFYMKSYSPVDNVTAQNYPNILVTAGLNDPRVMYSEPAKFVAKLREMKTDNNLLLFKCELGAGHFSKSGRFEKLQEDAFTFAFMMKVLDLIPAS</sequence>
<dbReference type="Pfam" id="PF00149">
    <property type="entry name" value="Metallophos"/>
    <property type="match status" value="1"/>
</dbReference>
<feature type="domain" description="Serine/threonine specific protein phosphatases" evidence="13">
    <location>
        <begin position="124"/>
        <end position="129"/>
    </location>
</feature>
<evidence type="ECO:0000256" key="2">
    <source>
        <dbReference type="ARBA" id="ARBA00005228"/>
    </source>
</evidence>